<proteinExistence type="predicted"/>
<dbReference type="Pfam" id="PF00226">
    <property type="entry name" value="DnaJ"/>
    <property type="match status" value="1"/>
</dbReference>
<dbReference type="Proteomes" id="UP000660262">
    <property type="component" value="Unassembled WGS sequence"/>
</dbReference>
<dbReference type="SUPFAM" id="SSF46565">
    <property type="entry name" value="Chaperone J-domain"/>
    <property type="match status" value="1"/>
</dbReference>
<dbReference type="EMBL" id="BNJQ01000008">
    <property type="protein sequence ID" value="GHP04725.1"/>
    <property type="molecule type" value="Genomic_DNA"/>
</dbReference>
<feature type="domain" description="J" evidence="1">
    <location>
        <begin position="22"/>
        <end position="93"/>
    </location>
</feature>
<evidence type="ECO:0000313" key="2">
    <source>
        <dbReference type="EMBL" id="GHP04725.1"/>
    </source>
</evidence>
<dbReference type="CDD" id="cd06257">
    <property type="entry name" value="DnaJ"/>
    <property type="match status" value="1"/>
</dbReference>
<dbReference type="Gene3D" id="1.10.287.110">
    <property type="entry name" value="DnaJ domain"/>
    <property type="match status" value="1"/>
</dbReference>
<dbReference type="AlphaFoldDB" id="A0A830HCI2"/>
<name>A0A830HCI2_9CHLO</name>
<dbReference type="PANTHER" id="PTHR45098">
    <property type="entry name" value="DNAJ DOMAIN CONTAINING PROTEIN, EXPRESSED"/>
    <property type="match status" value="1"/>
</dbReference>
<comment type="caution">
    <text evidence="2">The sequence shown here is derived from an EMBL/GenBank/DDBJ whole genome shotgun (WGS) entry which is preliminary data.</text>
</comment>
<gene>
    <name evidence="2" type="ORF">PPROV_000347900</name>
</gene>
<reference evidence="2" key="1">
    <citation type="submission" date="2020-10" db="EMBL/GenBank/DDBJ databases">
        <title>Unveiling of a novel bifunctional photoreceptor, Dualchrome1, isolated from a cosmopolitan green alga.</title>
        <authorList>
            <person name="Suzuki S."/>
            <person name="Kawachi M."/>
        </authorList>
    </citation>
    <scope>NUCLEOTIDE SEQUENCE</scope>
    <source>
        <strain evidence="2">NIES 2893</strain>
    </source>
</reference>
<dbReference type="OrthoDB" id="10250354at2759"/>
<organism evidence="2 3">
    <name type="scientific">Pycnococcus provasolii</name>
    <dbReference type="NCBI Taxonomy" id="41880"/>
    <lineage>
        <taxon>Eukaryota</taxon>
        <taxon>Viridiplantae</taxon>
        <taxon>Chlorophyta</taxon>
        <taxon>Pseudoscourfieldiophyceae</taxon>
        <taxon>Pseudoscourfieldiales</taxon>
        <taxon>Pycnococcaceae</taxon>
        <taxon>Pycnococcus</taxon>
    </lineage>
</organism>
<dbReference type="PANTHER" id="PTHR45098:SF1">
    <property type="entry name" value="DNAJ DOMAIN CONTAINING PROTEIN, EXPRESSED"/>
    <property type="match status" value="1"/>
</dbReference>
<dbReference type="SMART" id="SM00271">
    <property type="entry name" value="DnaJ"/>
    <property type="match status" value="1"/>
</dbReference>
<sequence length="306" mass="32839">MASGGGNNNNNASGPPIGTSENAYSILLVPRSASAAIIRKSYLKLALKHHPDKISAAASPAVRAHHQQTFDTIQKAYDVLNDPDARAALDLLLEARDQQIARDSARDAKRQRLAEELREREAMAKATTKPTDAAAAARMRFARELERIRQQKEDDAYGISGQQQQHARTSHAAALDAVVGPGAKRRTALVRWERGGNEITAADVALAVAGEQDADAVEDVVMRDGKSNKRSALVVFATEVALAQAFERQRRGILSQSFRISAVETEASSAAATAAAKLGSDMGGVSFADFEKETLRLLRERASAAT</sequence>
<evidence type="ECO:0000259" key="1">
    <source>
        <dbReference type="PROSITE" id="PS50076"/>
    </source>
</evidence>
<protein>
    <recommendedName>
        <fullName evidence="1">J domain-containing protein</fullName>
    </recommendedName>
</protein>
<keyword evidence="3" id="KW-1185">Reference proteome</keyword>
<dbReference type="PROSITE" id="PS50076">
    <property type="entry name" value="DNAJ_2"/>
    <property type="match status" value="1"/>
</dbReference>
<dbReference type="InterPro" id="IPR001623">
    <property type="entry name" value="DnaJ_domain"/>
</dbReference>
<dbReference type="PRINTS" id="PR00625">
    <property type="entry name" value="JDOMAIN"/>
</dbReference>
<evidence type="ECO:0000313" key="3">
    <source>
        <dbReference type="Proteomes" id="UP000660262"/>
    </source>
</evidence>
<accession>A0A830HCI2</accession>
<dbReference type="InterPro" id="IPR036869">
    <property type="entry name" value="J_dom_sf"/>
</dbReference>